<evidence type="ECO:0000313" key="2">
    <source>
        <dbReference type="Proteomes" id="UP000283586"/>
    </source>
</evidence>
<reference evidence="1 2" key="1">
    <citation type="submission" date="2018-08" db="EMBL/GenBank/DDBJ databases">
        <title>A genome reference for cultivated species of the human gut microbiota.</title>
        <authorList>
            <person name="Zou Y."/>
            <person name="Xue W."/>
            <person name="Luo G."/>
        </authorList>
    </citation>
    <scope>NUCLEOTIDE SEQUENCE [LARGE SCALE GENOMIC DNA]</scope>
    <source>
        <strain evidence="1 2">AF31-21AC</strain>
    </source>
</reference>
<accession>A0A3R6GZH0</accession>
<dbReference type="RefSeq" id="WP_118412466.1">
    <property type="nucleotide sequence ID" value="NZ_QRPI01000004.1"/>
</dbReference>
<proteinExistence type="predicted"/>
<organism evidence="1 2">
    <name type="scientific">Roseburia intestinalis</name>
    <dbReference type="NCBI Taxonomy" id="166486"/>
    <lineage>
        <taxon>Bacteria</taxon>
        <taxon>Bacillati</taxon>
        <taxon>Bacillota</taxon>
        <taxon>Clostridia</taxon>
        <taxon>Lachnospirales</taxon>
        <taxon>Lachnospiraceae</taxon>
        <taxon>Roseburia</taxon>
    </lineage>
</organism>
<dbReference type="EMBL" id="QRQN01000013">
    <property type="protein sequence ID" value="RHN07226.1"/>
    <property type="molecule type" value="Genomic_DNA"/>
</dbReference>
<protein>
    <submittedName>
        <fullName evidence="1">Uncharacterized protein</fullName>
    </submittedName>
</protein>
<dbReference type="Proteomes" id="UP000283586">
    <property type="component" value="Unassembled WGS sequence"/>
</dbReference>
<gene>
    <name evidence="1" type="ORF">DWZ31_11655</name>
</gene>
<name>A0A3R6GZH0_9FIRM</name>
<comment type="caution">
    <text evidence="1">The sequence shown here is derived from an EMBL/GenBank/DDBJ whole genome shotgun (WGS) entry which is preliminary data.</text>
</comment>
<sequence length="181" mass="20943">MNQLDFLKERIIHVFNDLASEFSLPQNSFCITDNFSQAGTRAGKLISTELDIVEYAYPPDRHNSISKTSLILYIKPNPSFFELLIRHDHFQKLPQPATAQVKNVSDKLYTHLLFAFDDVSILEYISANTRYCLSSYSSSNTFGCCSRYKECSDQKQCVHVNKLYAYGCQYRKNLESQNIFY</sequence>
<dbReference type="AlphaFoldDB" id="A0A3R6GZH0"/>
<evidence type="ECO:0000313" key="1">
    <source>
        <dbReference type="EMBL" id="RHN07226.1"/>
    </source>
</evidence>